<evidence type="ECO:0000313" key="2">
    <source>
        <dbReference type="Proteomes" id="UP000001034"/>
    </source>
</evidence>
<sequence length="198" mass="22541">MNSTITQAGLARMRMGIDDQFIDHAKILIVPRTSRLAARYQFEQVAHVPMKVLSRPKASTDPLIITFGPVQDTVPAVQYNEIAFYSKCDQLVAFCRLNQPRTLMRNHLVVSLSGNYSSPIYTIMPKNQTSTVELSRDEKNAIVTSLQMRICHMETGTVSLRANDAIRMKRQDMIRPLDEAQRKYIVNTEELIKRLTGD</sequence>
<dbReference type="RefSeq" id="YP_001950162.1">
    <property type="nucleotide sequence ID" value="NC_010811.2"/>
</dbReference>
<dbReference type="Proteomes" id="UP000001034">
    <property type="component" value="Segment"/>
</dbReference>
<evidence type="ECO:0000313" key="1">
    <source>
        <dbReference type="EMBL" id="BAG41732.1"/>
    </source>
</evidence>
<name>B2ZY99_9CAUD</name>
<proteinExistence type="predicted"/>
<accession>B2ZY99</accession>
<protein>
    <submittedName>
        <fullName evidence="1">Uncharacterized protein</fullName>
    </submittedName>
</protein>
<organism evidence="1 2">
    <name type="scientific">Ralstonia phage phiRSL1</name>
    <dbReference type="NCBI Taxonomy" id="1980924"/>
    <lineage>
        <taxon>Viruses</taxon>
        <taxon>Duplodnaviria</taxon>
        <taxon>Heunggongvirae</taxon>
        <taxon>Uroviricota</taxon>
        <taxon>Caudoviricetes</taxon>
        <taxon>Mieseafarmvirus</taxon>
        <taxon>Mieseafarmvirus RSL1</taxon>
    </lineage>
</organism>
<dbReference type="EMBL" id="AB366653">
    <property type="protein sequence ID" value="BAG41732.1"/>
    <property type="molecule type" value="Genomic_DNA"/>
</dbReference>
<keyword evidence="2" id="KW-1185">Reference proteome</keyword>
<reference evidence="1 2" key="1">
    <citation type="journal article" date="2010" name="Virology">
        <title>A jumbo phage infecting the phytopathogen Ralstonia solanacearum defines a new lineage of the Myoviridae family.</title>
        <authorList>
            <person name="Yamada T."/>
            <person name="Satoh S."/>
            <person name="Ishikawa H."/>
            <person name="Fujiwara A."/>
            <person name="Kawasaki T."/>
            <person name="Fujie M."/>
            <person name="Ogata H."/>
        </authorList>
    </citation>
    <scope>NUCLEOTIDE SEQUENCE [LARGE SCALE GENOMIC DNA]</scope>
</reference>
<dbReference type="KEGG" id="vg:6369901"/>
<dbReference type="GeneID" id="6369901"/>